<evidence type="ECO:0000256" key="1">
    <source>
        <dbReference type="SAM" id="SignalP"/>
    </source>
</evidence>
<keyword evidence="1" id="KW-0732">Signal</keyword>
<reference evidence="2 3" key="1">
    <citation type="journal article" date="2014" name="BMC Genomics">
        <title>Genome sequencing of four Aureobasidium pullulans varieties: biotechnological potential, stress tolerance, and description of new species.</title>
        <authorList>
            <person name="Gostin Ar C."/>
            <person name="Ohm R.A."/>
            <person name="Kogej T."/>
            <person name="Sonjak S."/>
            <person name="Turk M."/>
            <person name="Zajc J."/>
            <person name="Zalar P."/>
            <person name="Grube M."/>
            <person name="Sun H."/>
            <person name="Han J."/>
            <person name="Sharma A."/>
            <person name="Chiniquy J."/>
            <person name="Ngan C.Y."/>
            <person name="Lipzen A."/>
            <person name="Barry K."/>
            <person name="Grigoriev I.V."/>
            <person name="Gunde-Cimerman N."/>
        </authorList>
    </citation>
    <scope>NUCLEOTIDE SEQUENCE [LARGE SCALE GENOMIC DNA]</scope>
    <source>
        <strain evidence="2 3">CBS 110374</strain>
    </source>
</reference>
<dbReference type="GeneID" id="63918615"/>
<accession>A0A074VFG8</accession>
<keyword evidence="3" id="KW-1185">Reference proteome</keyword>
<dbReference type="Proteomes" id="UP000030672">
    <property type="component" value="Unassembled WGS sequence"/>
</dbReference>
<name>A0A074VFG8_AURM1</name>
<dbReference type="EMBL" id="KL584849">
    <property type="protein sequence ID" value="KEQ59183.1"/>
    <property type="molecule type" value="Genomic_DNA"/>
</dbReference>
<feature type="chain" id="PRO_5001702007" evidence="1">
    <location>
        <begin position="28"/>
        <end position="200"/>
    </location>
</feature>
<gene>
    <name evidence="2" type="ORF">M437DRAFT_69215</name>
</gene>
<sequence>MVTIDLAMTFVFAIAVLNLNSVPRVLSFDCVVRDIYDGKDAIAVTQAIWKCLSESAEMYEDKALGHSMKVCGCYRTWPSESRDWEPPVARGQTPPRQVFIPKFCDSESFLKKWRCQCTVSRWDVRDLQYPRAAVEDVVRLSLEVREDKKDGILRATTFKVVAMSGDIGDMNCLEFTTFKGAYLKVWISGVMGKEATRPTA</sequence>
<feature type="signal peptide" evidence="1">
    <location>
        <begin position="1"/>
        <end position="27"/>
    </location>
</feature>
<organism evidence="2 3">
    <name type="scientific">Aureobasidium melanogenum (strain CBS 110374)</name>
    <name type="common">Aureobasidium pullulans var. melanogenum</name>
    <dbReference type="NCBI Taxonomy" id="1043003"/>
    <lineage>
        <taxon>Eukaryota</taxon>
        <taxon>Fungi</taxon>
        <taxon>Dikarya</taxon>
        <taxon>Ascomycota</taxon>
        <taxon>Pezizomycotina</taxon>
        <taxon>Dothideomycetes</taxon>
        <taxon>Dothideomycetidae</taxon>
        <taxon>Dothideales</taxon>
        <taxon>Saccotheciaceae</taxon>
        <taxon>Aureobasidium</taxon>
    </lineage>
</organism>
<proteinExistence type="predicted"/>
<dbReference type="AlphaFoldDB" id="A0A074VFG8"/>
<evidence type="ECO:0000313" key="3">
    <source>
        <dbReference type="Proteomes" id="UP000030672"/>
    </source>
</evidence>
<protein>
    <submittedName>
        <fullName evidence="2">Uncharacterized protein</fullName>
    </submittedName>
</protein>
<evidence type="ECO:0000313" key="2">
    <source>
        <dbReference type="EMBL" id="KEQ59183.1"/>
    </source>
</evidence>
<dbReference type="HOGENOM" id="CLU_1365995_0_0_1"/>
<dbReference type="RefSeq" id="XP_040876206.1">
    <property type="nucleotide sequence ID" value="XM_041025242.1"/>
</dbReference>